<dbReference type="AlphaFoldDB" id="E1R4F8"/>
<dbReference type="Proteomes" id="UP000002318">
    <property type="component" value="Chromosome"/>
</dbReference>
<evidence type="ECO:0000313" key="3">
    <source>
        <dbReference type="Proteomes" id="UP000002318"/>
    </source>
</evidence>
<reference evidence="2 3" key="1">
    <citation type="journal article" date="2010" name="Stand. Genomic Sci.">
        <title>Complete genome sequence of Spirochaeta smaragdinae type strain (SEBR 4228).</title>
        <authorList>
            <person name="Mavromatis K."/>
            <person name="Yasawong M."/>
            <person name="Chertkov O."/>
            <person name="Lapidus A."/>
            <person name="Lucas S."/>
            <person name="Nolan M."/>
            <person name="Del Rio T.G."/>
            <person name="Tice H."/>
            <person name="Cheng J.F."/>
            <person name="Pitluck S."/>
            <person name="Liolios K."/>
            <person name="Ivanova N."/>
            <person name="Tapia R."/>
            <person name="Han C."/>
            <person name="Bruce D."/>
            <person name="Goodwin L."/>
            <person name="Pati A."/>
            <person name="Chen A."/>
            <person name="Palaniappan K."/>
            <person name="Land M."/>
            <person name="Hauser L."/>
            <person name="Chang Y.J."/>
            <person name="Jeffries C.D."/>
            <person name="Detter J.C."/>
            <person name="Rohde M."/>
            <person name="Brambilla E."/>
            <person name="Spring S."/>
            <person name="Goker M."/>
            <person name="Sikorski J."/>
            <person name="Woyke T."/>
            <person name="Bristow J."/>
            <person name="Eisen J.A."/>
            <person name="Markowitz V."/>
            <person name="Hugenholtz P."/>
            <person name="Klenk H.P."/>
            <person name="Kyrpides N.C."/>
        </authorList>
    </citation>
    <scope>NUCLEOTIDE SEQUENCE [LARGE SCALE GENOMIC DNA]</scope>
    <source>
        <strain evidence="3">DSM 11293 / JCM 15392 / SEBR 4228</strain>
    </source>
</reference>
<keyword evidence="1" id="KW-0812">Transmembrane</keyword>
<keyword evidence="1" id="KW-0472">Membrane</keyword>
<dbReference type="EMBL" id="CP002116">
    <property type="protein sequence ID" value="ADK81699.1"/>
    <property type="molecule type" value="Genomic_DNA"/>
</dbReference>
<gene>
    <name evidence="2" type="ordered locus">Spirs_2589</name>
</gene>
<feature type="transmembrane region" description="Helical" evidence="1">
    <location>
        <begin position="161"/>
        <end position="183"/>
    </location>
</feature>
<keyword evidence="1" id="KW-1133">Transmembrane helix</keyword>
<dbReference type="HOGENOM" id="CLU_1170083_0_0_12"/>
<evidence type="ECO:0000256" key="1">
    <source>
        <dbReference type="SAM" id="Phobius"/>
    </source>
</evidence>
<accession>E1R4F8</accession>
<feature type="transmembrane region" description="Helical" evidence="1">
    <location>
        <begin position="68"/>
        <end position="88"/>
    </location>
</feature>
<name>E1R4F8_SEDSS</name>
<feature type="transmembrane region" description="Helical" evidence="1">
    <location>
        <begin position="130"/>
        <end position="154"/>
    </location>
</feature>
<feature type="transmembrane region" description="Helical" evidence="1">
    <location>
        <begin position="100"/>
        <end position="124"/>
    </location>
</feature>
<feature type="transmembrane region" description="Helical" evidence="1">
    <location>
        <begin position="6"/>
        <end position="25"/>
    </location>
</feature>
<feature type="transmembrane region" description="Helical" evidence="1">
    <location>
        <begin position="189"/>
        <end position="210"/>
    </location>
</feature>
<sequence length="237" mass="26818">MVTFLIFAVPIIGCMLLFWLFPGWYRDKLFFPAGIRAFLWFWIGTAVSIFWGIGGINAYAFAPYLLQRWLIFDLPPMAAAFIGFSLWRSARERILSGERLLFASLLYAVVVSMFSGCVEAVFWFKQYNGFALFFLPLALVARMIFLWAFSLLFVQLEGGKRWVLSVIGVLAVSFFIALGPSFVLINQHLFASILAILILAASLLMIQFAIRAALPSFRLRHLPLPLEDDVSPVDTVI</sequence>
<keyword evidence="3" id="KW-1185">Reference proteome</keyword>
<feature type="transmembrane region" description="Helical" evidence="1">
    <location>
        <begin position="37"/>
        <end position="62"/>
    </location>
</feature>
<dbReference type="OrthoDB" id="1143964at2"/>
<evidence type="ECO:0000313" key="2">
    <source>
        <dbReference type="EMBL" id="ADK81699.1"/>
    </source>
</evidence>
<proteinExistence type="predicted"/>
<dbReference type="STRING" id="573413.Spirs_2589"/>
<dbReference type="RefSeq" id="WP_013255161.1">
    <property type="nucleotide sequence ID" value="NC_014364.1"/>
</dbReference>
<protein>
    <submittedName>
        <fullName evidence="2">Uncharacterized protein</fullName>
    </submittedName>
</protein>
<organism evidence="2 3">
    <name type="scientific">Sediminispirochaeta smaragdinae (strain DSM 11293 / JCM 15392 / SEBR 4228)</name>
    <name type="common">Spirochaeta smaragdinae</name>
    <dbReference type="NCBI Taxonomy" id="573413"/>
    <lineage>
        <taxon>Bacteria</taxon>
        <taxon>Pseudomonadati</taxon>
        <taxon>Spirochaetota</taxon>
        <taxon>Spirochaetia</taxon>
        <taxon>Spirochaetales</taxon>
        <taxon>Spirochaetaceae</taxon>
        <taxon>Sediminispirochaeta</taxon>
    </lineage>
</organism>
<dbReference type="KEGG" id="ssm:Spirs_2589"/>